<evidence type="ECO:0000256" key="1">
    <source>
        <dbReference type="SAM" id="MobiDB-lite"/>
    </source>
</evidence>
<protein>
    <submittedName>
        <fullName evidence="3">Uncharacterized protein</fullName>
    </submittedName>
</protein>
<comment type="caution">
    <text evidence="3">The sequence shown here is derived from an EMBL/GenBank/DDBJ whole genome shotgun (WGS) entry which is preliminary data.</text>
</comment>
<evidence type="ECO:0000256" key="2">
    <source>
        <dbReference type="SAM" id="Phobius"/>
    </source>
</evidence>
<evidence type="ECO:0000313" key="3">
    <source>
        <dbReference type="EMBL" id="VEL28264.1"/>
    </source>
</evidence>
<keyword evidence="2" id="KW-1133">Transmembrane helix</keyword>
<sequence length="194" mass="20863">YLCQNCYTTSPTAPHATHSDVATPLLPTGPSSKTLADDGDASTFGPPIVSSSPTSHFKSVYPVVWLCLSDSTGRLTVQAEGLPVLHLLEAAVRQSTLIAGSVVPATPATISIPPVSPPKQLLVDKSSHGVSLETIEEEGSHKNENRNETERGRPILSYPFVHFFLLHLILITLFPDLPSSSDCLLYLCCHYGPF</sequence>
<dbReference type="Proteomes" id="UP000784294">
    <property type="component" value="Unassembled WGS sequence"/>
</dbReference>
<dbReference type="EMBL" id="CAAALY010093678">
    <property type="protein sequence ID" value="VEL28264.1"/>
    <property type="molecule type" value="Genomic_DNA"/>
</dbReference>
<feature type="region of interest" description="Disordered" evidence="1">
    <location>
        <begin position="11"/>
        <end position="54"/>
    </location>
</feature>
<organism evidence="3 4">
    <name type="scientific">Protopolystoma xenopodis</name>
    <dbReference type="NCBI Taxonomy" id="117903"/>
    <lineage>
        <taxon>Eukaryota</taxon>
        <taxon>Metazoa</taxon>
        <taxon>Spiralia</taxon>
        <taxon>Lophotrochozoa</taxon>
        <taxon>Platyhelminthes</taxon>
        <taxon>Monogenea</taxon>
        <taxon>Polyopisthocotylea</taxon>
        <taxon>Polystomatidea</taxon>
        <taxon>Polystomatidae</taxon>
        <taxon>Protopolystoma</taxon>
    </lineage>
</organism>
<proteinExistence type="predicted"/>
<feature type="transmembrane region" description="Helical" evidence="2">
    <location>
        <begin position="155"/>
        <end position="174"/>
    </location>
</feature>
<accession>A0A448X509</accession>
<feature type="non-terminal residue" evidence="3">
    <location>
        <position position="1"/>
    </location>
</feature>
<evidence type="ECO:0000313" key="4">
    <source>
        <dbReference type="Proteomes" id="UP000784294"/>
    </source>
</evidence>
<gene>
    <name evidence="3" type="ORF">PXEA_LOCUS21704</name>
</gene>
<keyword evidence="2" id="KW-0812">Transmembrane</keyword>
<keyword evidence="2" id="KW-0472">Membrane</keyword>
<name>A0A448X509_9PLAT</name>
<reference evidence="3" key="1">
    <citation type="submission" date="2018-11" db="EMBL/GenBank/DDBJ databases">
        <authorList>
            <consortium name="Pathogen Informatics"/>
        </authorList>
    </citation>
    <scope>NUCLEOTIDE SEQUENCE</scope>
</reference>
<dbReference type="AlphaFoldDB" id="A0A448X509"/>
<keyword evidence="4" id="KW-1185">Reference proteome</keyword>